<keyword evidence="8" id="KW-0012">Acyltransferase</keyword>
<reference evidence="10" key="1">
    <citation type="submission" date="2021-06" db="EMBL/GenBank/DDBJ databases">
        <authorList>
            <person name="Hodson N. C."/>
            <person name="Mongue J. A."/>
            <person name="Jaron S. K."/>
        </authorList>
    </citation>
    <scope>NUCLEOTIDE SEQUENCE</scope>
</reference>
<dbReference type="SMART" id="SM00248">
    <property type="entry name" value="ANK"/>
    <property type="match status" value="5"/>
</dbReference>
<dbReference type="PROSITE" id="PS50088">
    <property type="entry name" value="ANK_REPEAT"/>
    <property type="match status" value="5"/>
</dbReference>
<keyword evidence="8" id="KW-0808">Transferase</keyword>
<feature type="repeat" description="ANK" evidence="7">
    <location>
        <begin position="119"/>
        <end position="151"/>
    </location>
</feature>
<name>A0A8J2NUR4_9HEXA</name>
<dbReference type="GO" id="GO:0019706">
    <property type="term" value="F:protein-cysteine S-palmitoyltransferase activity"/>
    <property type="evidence" value="ECO:0007669"/>
    <property type="project" value="UniProtKB-EC"/>
</dbReference>
<protein>
    <recommendedName>
        <fullName evidence="8">Palmitoyltransferase</fullName>
        <ecNumber evidence="8">2.3.1.225</ecNumber>
    </recommendedName>
</protein>
<evidence type="ECO:0000259" key="9">
    <source>
        <dbReference type="Pfam" id="PF01529"/>
    </source>
</evidence>
<dbReference type="InterPro" id="IPR001594">
    <property type="entry name" value="Palmitoyltrfase_DHHC"/>
</dbReference>
<dbReference type="EMBL" id="CAJVCH010028510">
    <property type="protein sequence ID" value="CAG7704209.1"/>
    <property type="molecule type" value="Genomic_DNA"/>
</dbReference>
<dbReference type="Proteomes" id="UP000708208">
    <property type="component" value="Unassembled WGS sequence"/>
</dbReference>
<evidence type="ECO:0000313" key="11">
    <source>
        <dbReference type="Proteomes" id="UP000708208"/>
    </source>
</evidence>
<evidence type="ECO:0000313" key="10">
    <source>
        <dbReference type="EMBL" id="CAG7704209.1"/>
    </source>
</evidence>
<dbReference type="Pfam" id="PF01529">
    <property type="entry name" value="DHHC"/>
    <property type="match status" value="1"/>
</dbReference>
<proteinExistence type="inferred from homology"/>
<feature type="transmembrane region" description="Helical" evidence="8">
    <location>
        <begin position="490"/>
        <end position="511"/>
    </location>
</feature>
<evidence type="ECO:0000256" key="4">
    <source>
        <dbReference type="ARBA" id="ARBA00022989"/>
    </source>
</evidence>
<evidence type="ECO:0000256" key="2">
    <source>
        <dbReference type="ARBA" id="ARBA00022692"/>
    </source>
</evidence>
<feature type="repeat" description="ANK" evidence="7">
    <location>
        <begin position="152"/>
        <end position="185"/>
    </location>
</feature>
<dbReference type="Pfam" id="PF12796">
    <property type="entry name" value="Ank_2"/>
    <property type="match status" value="2"/>
</dbReference>
<comment type="caution">
    <text evidence="10">The sequence shown here is derived from an EMBL/GenBank/DDBJ whole genome shotgun (WGS) entry which is preliminary data.</text>
</comment>
<feature type="transmembrane region" description="Helical" evidence="8">
    <location>
        <begin position="319"/>
        <end position="337"/>
    </location>
</feature>
<gene>
    <name evidence="10" type="ORF">AFUS01_LOCUS4560</name>
</gene>
<dbReference type="PANTHER" id="PTHR24161">
    <property type="entry name" value="ANK_REP_REGION DOMAIN-CONTAINING PROTEIN-RELATED"/>
    <property type="match status" value="1"/>
</dbReference>
<dbReference type="EC" id="2.3.1.225" evidence="8"/>
<dbReference type="InterPro" id="IPR002110">
    <property type="entry name" value="Ankyrin_rpt"/>
</dbReference>
<comment type="domain">
    <text evidence="8">The DHHC domain is required for palmitoyltransferase activity.</text>
</comment>
<keyword evidence="4 8" id="KW-1133">Transmembrane helix</keyword>
<keyword evidence="2 8" id="KW-0812">Transmembrane</keyword>
<evidence type="ECO:0000256" key="6">
    <source>
        <dbReference type="ARBA" id="ARBA00023136"/>
    </source>
</evidence>
<keyword evidence="11" id="KW-1185">Reference proteome</keyword>
<dbReference type="GO" id="GO:0016020">
    <property type="term" value="C:membrane"/>
    <property type="evidence" value="ECO:0007669"/>
    <property type="project" value="UniProtKB-SubCell"/>
</dbReference>
<feature type="repeat" description="ANK" evidence="7">
    <location>
        <begin position="52"/>
        <end position="84"/>
    </location>
</feature>
<feature type="transmembrane region" description="Helical" evidence="8">
    <location>
        <begin position="267"/>
        <end position="283"/>
    </location>
</feature>
<keyword evidence="3" id="KW-0677">Repeat</keyword>
<evidence type="ECO:0000256" key="8">
    <source>
        <dbReference type="RuleBase" id="RU079119"/>
    </source>
</evidence>
<feature type="transmembrane region" description="Helical" evidence="8">
    <location>
        <begin position="349"/>
        <end position="371"/>
    </location>
</feature>
<dbReference type="AlphaFoldDB" id="A0A8J2NUR4"/>
<dbReference type="PANTHER" id="PTHR24161:SF85">
    <property type="entry name" value="PALMITOYLTRANSFERASE HIP14"/>
    <property type="match status" value="1"/>
</dbReference>
<comment type="catalytic activity">
    <reaction evidence="8">
        <text>L-cysteinyl-[protein] + hexadecanoyl-CoA = S-hexadecanoyl-L-cysteinyl-[protein] + CoA</text>
        <dbReference type="Rhea" id="RHEA:36683"/>
        <dbReference type="Rhea" id="RHEA-COMP:10131"/>
        <dbReference type="Rhea" id="RHEA-COMP:11032"/>
        <dbReference type="ChEBI" id="CHEBI:29950"/>
        <dbReference type="ChEBI" id="CHEBI:57287"/>
        <dbReference type="ChEBI" id="CHEBI:57379"/>
        <dbReference type="ChEBI" id="CHEBI:74151"/>
        <dbReference type="EC" id="2.3.1.225"/>
    </reaction>
</comment>
<evidence type="ECO:0000256" key="7">
    <source>
        <dbReference type="PROSITE-ProRule" id="PRU00023"/>
    </source>
</evidence>
<dbReference type="PROSITE" id="PS50216">
    <property type="entry name" value="DHHC"/>
    <property type="match status" value="1"/>
</dbReference>
<accession>A0A8J2NUR4</accession>
<dbReference type="PROSITE" id="PS50297">
    <property type="entry name" value="ANK_REP_REGION"/>
    <property type="match status" value="3"/>
</dbReference>
<evidence type="ECO:0000256" key="3">
    <source>
        <dbReference type="ARBA" id="ARBA00022737"/>
    </source>
</evidence>
<feature type="repeat" description="ANK" evidence="7">
    <location>
        <begin position="86"/>
        <end position="118"/>
    </location>
</feature>
<comment type="similarity">
    <text evidence="8">Belongs to the DHHC palmitoyltransferase family.</text>
</comment>
<feature type="transmembrane region" description="Helical" evidence="8">
    <location>
        <begin position="289"/>
        <end position="307"/>
    </location>
</feature>
<feature type="domain" description="Palmitoyltransferase DHHC" evidence="9">
    <location>
        <begin position="399"/>
        <end position="529"/>
    </location>
</feature>
<organism evidence="10 11">
    <name type="scientific">Allacma fusca</name>
    <dbReference type="NCBI Taxonomy" id="39272"/>
    <lineage>
        <taxon>Eukaryota</taxon>
        <taxon>Metazoa</taxon>
        <taxon>Ecdysozoa</taxon>
        <taxon>Arthropoda</taxon>
        <taxon>Hexapoda</taxon>
        <taxon>Collembola</taxon>
        <taxon>Symphypleona</taxon>
        <taxon>Sminthuridae</taxon>
        <taxon>Allacma</taxon>
    </lineage>
</organism>
<evidence type="ECO:0000256" key="5">
    <source>
        <dbReference type="ARBA" id="ARBA00023043"/>
    </source>
</evidence>
<keyword evidence="5 7" id="KW-0040">ANK repeat</keyword>
<evidence type="ECO:0000256" key="1">
    <source>
        <dbReference type="ARBA" id="ARBA00004141"/>
    </source>
</evidence>
<comment type="subcellular location">
    <subcellularLocation>
        <location evidence="1">Membrane</location>
        <topology evidence="1">Multi-pass membrane protein</topology>
    </subcellularLocation>
</comment>
<dbReference type="OrthoDB" id="6781668at2759"/>
<feature type="repeat" description="ANK" evidence="7">
    <location>
        <begin position="187"/>
        <end position="219"/>
    </location>
</feature>
<keyword evidence="6 8" id="KW-0472">Membrane</keyword>
<feature type="transmembrane region" description="Helical" evidence="8">
    <location>
        <begin position="446"/>
        <end position="470"/>
    </location>
</feature>
<sequence length="610" mass="70344">MEKGSTSSTAETVPVNQDESNYDIVKATQYGIFHRCKELVEQGFDVNQRDSENITLLHWAAINCRKDIVKFFIDHGAIVDSIGGELQSSPLHWATRQGHLSMVVLLMKHGADPTLRDGEGCSSIHLAAQFGYTPIVAFLLAKGVSPDIQDRSGMTPLMWAAARMHSPDPARLLLTFGANTSLQDRTNKNTALHWAIMSKNSIAIQMLLNRNASLDIPNDANETPYHLLKKMKEADWIGKKTIDSLLEKHNVDSRPGWCKIFRQDKKVRFWGTACIPFIVMYFLGEVFSADINIWLKTGLFAGCIFAFQRLGRFVCDDRFMMIFPISVYFATKFWMYVTWFRYITPVVPLGQTVLLVGSSGLLWYNFLRVWLGDPGIINMSEDERYQTIIDLAEEDGFDPKFFCTTCLVRKPMRSKHCSICDRCVAKFDHHCPWLSNCVGWKNHKYFIGYLLCLVLLCSMYVWGAWQYWTIKCGLDATPWNLVNIFQCDPWVNFMTAQATVHAIWVFVLLSCQMYQISWLGMTTNERLNWTRYTYFRFSREKHGHTPFNRGCFQNTIDFLEIDCFGFLKRDKTDWSRAYAPTGNPDDADFHQSLRDSLPLIRDSRDNYQYV</sequence>